<dbReference type="SUPFAM" id="SSF54862">
    <property type="entry name" value="4Fe-4S ferredoxins"/>
    <property type="match status" value="1"/>
</dbReference>
<keyword evidence="5" id="KW-0408">Iron</keyword>
<dbReference type="PROSITE" id="PS00198">
    <property type="entry name" value="4FE4S_FER_1"/>
    <property type="match status" value="1"/>
</dbReference>
<keyword evidence="4" id="KW-0249">Electron transport</keyword>
<dbReference type="RefSeq" id="WP_251933301.1">
    <property type="nucleotide sequence ID" value="NZ_CP098747.1"/>
</dbReference>
<feature type="transmembrane region" description="Helical" evidence="7">
    <location>
        <begin position="167"/>
        <end position="185"/>
    </location>
</feature>
<keyword evidence="7" id="KW-1133">Transmembrane helix</keyword>
<evidence type="ECO:0000313" key="9">
    <source>
        <dbReference type="EMBL" id="USG60420.1"/>
    </source>
</evidence>
<evidence type="ECO:0000256" key="4">
    <source>
        <dbReference type="ARBA" id="ARBA00022982"/>
    </source>
</evidence>
<feature type="transmembrane region" description="Helical" evidence="7">
    <location>
        <begin position="41"/>
        <end position="59"/>
    </location>
</feature>
<evidence type="ECO:0000256" key="7">
    <source>
        <dbReference type="SAM" id="Phobius"/>
    </source>
</evidence>
<evidence type="ECO:0000256" key="1">
    <source>
        <dbReference type="ARBA" id="ARBA00022448"/>
    </source>
</evidence>
<keyword evidence="1" id="KW-0813">Transport</keyword>
<dbReference type="PANTHER" id="PTHR30176:SF3">
    <property type="entry name" value="FERREDOXIN-TYPE PROTEIN NAPH"/>
    <property type="match status" value="1"/>
</dbReference>
<keyword evidence="6" id="KW-0411">Iron-sulfur</keyword>
<feature type="transmembrane region" description="Helical" evidence="7">
    <location>
        <begin position="197"/>
        <end position="217"/>
    </location>
</feature>
<sequence>MVESAVENVDVRPVNKKENRALFERREKIQPKKARGDFRRLKWIIMAVTLTIYYVTPWIRWDRGEGAPDQAVLVDFARERFYFFLIELWPQEVYYITGLLIIAAVSLFLVTALFGRAWCGYSCPQTVWTDLFIFVERLIEGDRNARLKLDKAPMSMSKLTKRVTKHAIWLLIGVLTGGAWVFYFADAPTLLVDLFTLEAAVIAYASVATLTATTYVFGGLMREQVCTYMCPWPRIQGAMVGDESLTVTYHGARGEPRGPHKKGQSWENRGHCIDCNQCVAVCPMGIDIRDGLQMECITCALCIDACNDVMDKIDLPRGLISYDTYAGQFDGNPEKKLKVRLIRPRTIAYGAILAFVGAIMLFTLLNRSILDVNVIRDRNPLFVTLSDGSIRNGYTVKILNKLHEVRKYHVEVTGSAGLQSWFQKEGPKDHTMIVTVPGDSVSSVKLFVSIPAANLKSKSTDLDVTVVDRETGETDTQNTSFKGPEK</sequence>
<dbReference type="InterPro" id="IPR013783">
    <property type="entry name" value="Ig-like_fold"/>
</dbReference>
<dbReference type="InterPro" id="IPR014116">
    <property type="entry name" value="Cyt_c_oxidase_cbb3_FixG"/>
</dbReference>
<evidence type="ECO:0000313" key="10">
    <source>
        <dbReference type="Proteomes" id="UP001056291"/>
    </source>
</evidence>
<name>A0ABY4VZV5_9PROT</name>
<feature type="transmembrane region" description="Helical" evidence="7">
    <location>
        <begin position="346"/>
        <end position="365"/>
    </location>
</feature>
<reference evidence="9" key="1">
    <citation type="submission" date="2022-06" db="EMBL/GenBank/DDBJ databases">
        <title>Sneathiella actinostolidae sp. nov., isolated from a sea anemonein the Western Pacific Ocean.</title>
        <authorList>
            <person name="Wei M.J."/>
        </authorList>
    </citation>
    <scope>NUCLEOTIDE SEQUENCE</scope>
    <source>
        <strain evidence="9">PHK-P5</strain>
    </source>
</reference>
<evidence type="ECO:0000256" key="2">
    <source>
        <dbReference type="ARBA" id="ARBA00022485"/>
    </source>
</evidence>
<dbReference type="InterPro" id="IPR017900">
    <property type="entry name" value="4Fe4S_Fe_S_CS"/>
</dbReference>
<dbReference type="Pfam" id="PF11614">
    <property type="entry name" value="FixG_C"/>
    <property type="match status" value="1"/>
</dbReference>
<dbReference type="InterPro" id="IPR017896">
    <property type="entry name" value="4Fe4S_Fe-S-bd"/>
</dbReference>
<keyword evidence="10" id="KW-1185">Reference proteome</keyword>
<organism evidence="9 10">
    <name type="scientific">Sneathiella marina</name>
    <dbReference type="NCBI Taxonomy" id="2950108"/>
    <lineage>
        <taxon>Bacteria</taxon>
        <taxon>Pseudomonadati</taxon>
        <taxon>Pseudomonadota</taxon>
        <taxon>Alphaproteobacteria</taxon>
        <taxon>Sneathiellales</taxon>
        <taxon>Sneathiellaceae</taxon>
        <taxon>Sneathiella</taxon>
    </lineage>
</organism>
<keyword evidence="7" id="KW-0812">Transmembrane</keyword>
<proteinExistence type="predicted"/>
<dbReference type="EMBL" id="CP098747">
    <property type="protein sequence ID" value="USG60420.1"/>
    <property type="molecule type" value="Genomic_DNA"/>
</dbReference>
<evidence type="ECO:0000256" key="5">
    <source>
        <dbReference type="ARBA" id="ARBA00023004"/>
    </source>
</evidence>
<accession>A0ABY4VZV5</accession>
<keyword evidence="3" id="KW-0479">Metal-binding</keyword>
<evidence type="ECO:0000256" key="6">
    <source>
        <dbReference type="ARBA" id="ARBA00023014"/>
    </source>
</evidence>
<dbReference type="Gene3D" id="2.60.40.10">
    <property type="entry name" value="Immunoglobulins"/>
    <property type="match status" value="1"/>
</dbReference>
<dbReference type="Pfam" id="PF13746">
    <property type="entry name" value="Fer4_18"/>
    <property type="match status" value="1"/>
</dbReference>
<dbReference type="PROSITE" id="PS51379">
    <property type="entry name" value="4FE4S_FER_2"/>
    <property type="match status" value="1"/>
</dbReference>
<dbReference type="PANTHER" id="PTHR30176">
    <property type="entry name" value="FERREDOXIN-TYPE PROTEIN NAPH"/>
    <property type="match status" value="1"/>
</dbReference>
<dbReference type="Proteomes" id="UP001056291">
    <property type="component" value="Chromosome"/>
</dbReference>
<protein>
    <submittedName>
        <fullName evidence="9">Cytochrome c oxidase accessory protein CcoG</fullName>
    </submittedName>
</protein>
<keyword evidence="2" id="KW-0004">4Fe-4S</keyword>
<dbReference type="Pfam" id="PF12801">
    <property type="entry name" value="Fer4_5"/>
    <property type="match status" value="1"/>
</dbReference>
<dbReference type="InterPro" id="IPR032879">
    <property type="entry name" value="FixG_C"/>
</dbReference>
<dbReference type="InterPro" id="IPR051684">
    <property type="entry name" value="Electron_Trans/Redox"/>
</dbReference>
<feature type="domain" description="4Fe-4S ferredoxin-type" evidence="8">
    <location>
        <begin position="263"/>
        <end position="291"/>
    </location>
</feature>
<evidence type="ECO:0000259" key="8">
    <source>
        <dbReference type="PROSITE" id="PS51379"/>
    </source>
</evidence>
<gene>
    <name evidence="9" type="primary">ccoG</name>
    <name evidence="9" type="ORF">NBZ79_14710</name>
</gene>
<keyword evidence="7" id="KW-0472">Membrane</keyword>
<evidence type="ECO:0000256" key="3">
    <source>
        <dbReference type="ARBA" id="ARBA00022723"/>
    </source>
</evidence>
<feature type="transmembrane region" description="Helical" evidence="7">
    <location>
        <begin position="93"/>
        <end position="114"/>
    </location>
</feature>
<dbReference type="NCBIfam" id="TIGR02745">
    <property type="entry name" value="ccoG_rdxA_fixG"/>
    <property type="match status" value="1"/>
</dbReference>